<accession>A0A8S1RV94</accession>
<organism evidence="1 2">
    <name type="scientific">Paramecium sonneborni</name>
    <dbReference type="NCBI Taxonomy" id="65129"/>
    <lineage>
        <taxon>Eukaryota</taxon>
        <taxon>Sar</taxon>
        <taxon>Alveolata</taxon>
        <taxon>Ciliophora</taxon>
        <taxon>Intramacronucleata</taxon>
        <taxon>Oligohymenophorea</taxon>
        <taxon>Peniculida</taxon>
        <taxon>Parameciidae</taxon>
        <taxon>Paramecium</taxon>
    </lineage>
</organism>
<protein>
    <submittedName>
        <fullName evidence="1">Uncharacterized protein</fullName>
    </submittedName>
</protein>
<proteinExistence type="predicted"/>
<dbReference type="Proteomes" id="UP000692954">
    <property type="component" value="Unassembled WGS sequence"/>
</dbReference>
<keyword evidence="2" id="KW-1185">Reference proteome</keyword>
<reference evidence="1" key="1">
    <citation type="submission" date="2021-01" db="EMBL/GenBank/DDBJ databases">
        <authorList>
            <consortium name="Genoscope - CEA"/>
            <person name="William W."/>
        </authorList>
    </citation>
    <scope>NUCLEOTIDE SEQUENCE</scope>
</reference>
<evidence type="ECO:0000313" key="1">
    <source>
        <dbReference type="EMBL" id="CAD8131350.1"/>
    </source>
</evidence>
<dbReference type="AlphaFoldDB" id="A0A8S1RV94"/>
<evidence type="ECO:0000313" key="2">
    <source>
        <dbReference type="Proteomes" id="UP000692954"/>
    </source>
</evidence>
<gene>
    <name evidence="1" type="ORF">PSON_ATCC_30995.1.T4930001</name>
</gene>
<name>A0A8S1RV94_9CILI</name>
<comment type="caution">
    <text evidence="1">The sequence shown here is derived from an EMBL/GenBank/DDBJ whole genome shotgun (WGS) entry which is preliminary data.</text>
</comment>
<dbReference type="EMBL" id="CAJJDN010000493">
    <property type="protein sequence ID" value="CAD8131350.1"/>
    <property type="molecule type" value="Genomic_DNA"/>
</dbReference>
<sequence length="319" mass="36957">MVQNVFWNINIIQEHVRQKIAQLLQQLQNDECEAFLAGCNVKLEGVLLINRGHLAHKMVFLQLVQHFQEDYEVKDAMLGYYVVKVLEQNLQLVHEIKFQYTITTTTLTFVASIQKKFTYPIRQTQTFPTIININPFKLSQFQKYANTLGIIFSYKIGDDTCTLLNSYENIKRQSPQYMLTIVMIDLQGYTKGVCQKEATLNVLQAFQSQQSSNCFIKRLRYQSYWMLLLLLSRKIQFICCYLSNHFSSGVETESKKDGTACQIKAKVYYITDSKGCIDTNICNKYDQINKQNLIYPSLCEETIINLACGPSFLNQQQCP</sequence>